<accession>A0A7R8H8U2</accession>
<dbReference type="EMBL" id="HG994584">
    <property type="protein sequence ID" value="CAF2945507.1"/>
    <property type="molecule type" value="Genomic_DNA"/>
</dbReference>
<dbReference type="OrthoDB" id="687730at2759"/>
<dbReference type="AlphaFoldDB" id="A0A7R8H8U2"/>
<keyword evidence="3" id="KW-1185">Reference proteome</keyword>
<evidence type="ECO:0000256" key="1">
    <source>
        <dbReference type="SAM" id="MobiDB-lite"/>
    </source>
</evidence>
<organism evidence="2 3">
    <name type="scientific">Lepeophtheirus salmonis</name>
    <name type="common">Salmon louse</name>
    <name type="synonym">Caligus salmonis</name>
    <dbReference type="NCBI Taxonomy" id="72036"/>
    <lineage>
        <taxon>Eukaryota</taxon>
        <taxon>Metazoa</taxon>
        <taxon>Ecdysozoa</taxon>
        <taxon>Arthropoda</taxon>
        <taxon>Crustacea</taxon>
        <taxon>Multicrustacea</taxon>
        <taxon>Hexanauplia</taxon>
        <taxon>Copepoda</taxon>
        <taxon>Siphonostomatoida</taxon>
        <taxon>Caligidae</taxon>
        <taxon>Lepeophtheirus</taxon>
    </lineage>
</organism>
<sequence>MYFSRRRRRRHHDPNSGVKSSGVNVDLHHSSDSSSYESDIKNLSSNQLVPTISTISNTYKNNKTSFGHGLTPTYWSASQLLREHEERHSKPQGPSFMGAIAEEEGYYNRALDTDGRYYSSTISPPYDDGIIVEGENDIIINGKAGVPKGSDSSSSTLGVLATTKNIAPSQYGSTLSVNTTKTRNITQV</sequence>
<feature type="compositionally biased region" description="Basic residues" evidence="1">
    <location>
        <begin position="1"/>
        <end position="12"/>
    </location>
</feature>
<evidence type="ECO:0000313" key="3">
    <source>
        <dbReference type="Proteomes" id="UP000675881"/>
    </source>
</evidence>
<name>A0A7R8H8U2_LEPSM</name>
<gene>
    <name evidence="2" type="ORF">LSAA_10089</name>
</gene>
<protein>
    <submittedName>
        <fullName evidence="2">(salmon louse) hypothetical protein</fullName>
    </submittedName>
</protein>
<reference evidence="2" key="1">
    <citation type="submission" date="2021-02" db="EMBL/GenBank/DDBJ databases">
        <authorList>
            <person name="Bekaert M."/>
        </authorList>
    </citation>
    <scope>NUCLEOTIDE SEQUENCE</scope>
    <source>
        <strain evidence="2">IoA-00</strain>
    </source>
</reference>
<proteinExistence type="predicted"/>
<dbReference type="Proteomes" id="UP000675881">
    <property type="component" value="Chromosome 5"/>
</dbReference>
<feature type="region of interest" description="Disordered" evidence="1">
    <location>
        <begin position="1"/>
        <end position="41"/>
    </location>
</feature>
<evidence type="ECO:0000313" key="2">
    <source>
        <dbReference type="EMBL" id="CAF2945507.1"/>
    </source>
</evidence>